<dbReference type="SUPFAM" id="SSF48576">
    <property type="entry name" value="Terpenoid synthases"/>
    <property type="match status" value="1"/>
</dbReference>
<evidence type="ECO:0000256" key="2">
    <source>
        <dbReference type="ARBA" id="ARBA00022723"/>
    </source>
</evidence>
<organism evidence="4">
    <name type="scientific">Salvia officinalis</name>
    <name type="common">Sage</name>
    <dbReference type="NCBI Taxonomy" id="38868"/>
    <lineage>
        <taxon>Eukaryota</taxon>
        <taxon>Viridiplantae</taxon>
        <taxon>Streptophyta</taxon>
        <taxon>Embryophyta</taxon>
        <taxon>Tracheophyta</taxon>
        <taxon>Spermatophyta</taxon>
        <taxon>Magnoliopsida</taxon>
        <taxon>eudicotyledons</taxon>
        <taxon>Gunneridae</taxon>
        <taxon>Pentapetalae</taxon>
        <taxon>asterids</taxon>
        <taxon>lamiids</taxon>
        <taxon>Lamiales</taxon>
        <taxon>Lamiaceae</taxon>
        <taxon>Nepetoideae</taxon>
        <taxon>Mentheae</taxon>
        <taxon>Salviinae</taxon>
        <taxon>Salvia</taxon>
        <taxon>Salvia subgen. Salvia</taxon>
    </lineage>
</organism>
<evidence type="ECO:0000256" key="3">
    <source>
        <dbReference type="ARBA" id="ARBA00022842"/>
    </source>
</evidence>
<name>A0A2H4GW67_SALOF</name>
<keyword evidence="3" id="KW-0460">Magnesium</keyword>
<dbReference type="InterPro" id="IPR008949">
    <property type="entry name" value="Isoprenoid_synthase_dom_sf"/>
</dbReference>
<evidence type="ECO:0000256" key="1">
    <source>
        <dbReference type="ARBA" id="ARBA00001946"/>
    </source>
</evidence>
<accession>A0A2H4GW67</accession>
<reference evidence="4" key="1">
    <citation type="journal article" date="2017" name="Sci. Rep.">
        <title>Transcriptome and metabolite analyses reveal the complex metabolic genes involved in volatile terpenoid biosynthesis in garden sage (Salvia officinalis).</title>
        <authorList>
            <person name="Ali M."/>
            <person name="Li P."/>
            <person name="She G."/>
            <person name="Chen D."/>
            <person name="Wan X."/>
            <person name="Zhao J."/>
        </authorList>
    </citation>
    <scope>NUCLEOTIDE SEQUENCE</scope>
</reference>
<evidence type="ECO:0000313" key="4">
    <source>
        <dbReference type="EMBL" id="AQY54415.1"/>
    </source>
</evidence>
<dbReference type="GO" id="GO:0004659">
    <property type="term" value="F:prenyltransferase activity"/>
    <property type="evidence" value="ECO:0007669"/>
    <property type="project" value="TreeGrafter"/>
</dbReference>
<comment type="cofactor">
    <cofactor evidence="1">
        <name>Mg(2+)</name>
        <dbReference type="ChEBI" id="CHEBI:18420"/>
    </cofactor>
</comment>
<gene>
    <name evidence="4" type="primary">geranyl diphosphate synthase</name>
</gene>
<dbReference type="AlphaFoldDB" id="A0A2H4GW67"/>
<dbReference type="PANTHER" id="PTHR43281">
    <property type="entry name" value="FARNESYL DIPHOSPHATE SYNTHASE"/>
    <property type="match status" value="1"/>
</dbReference>
<dbReference type="GO" id="GO:0046872">
    <property type="term" value="F:metal ion binding"/>
    <property type="evidence" value="ECO:0007669"/>
    <property type="project" value="UniProtKB-KW"/>
</dbReference>
<keyword evidence="2" id="KW-0479">Metal-binding</keyword>
<proteinExistence type="evidence at transcript level"/>
<sequence>MAIYHSISLHNFTLPIKTNLTRPSSSSPRRFPAAALARTEPYWAAIEADVDTYLKKSITIRPPEAVFEPMHHLAFAAPRTTASALCVAACELVGGDRGQAMAAAAAIHLIHAAAHAHEHLPLTDGSGPGPKPQVRHRFGPNIELLTGDGLVPFGFELLARPIGPDGPARPDHPDRILRVMVEISRAGGSEGIVDGLHKQAEILDECSRFEFIEYVFRKKYGVMHACGAASGAILGGAAEEEIEKLRNFGLYAGTMRGLMEKKNSGEIENMIRKLKDLALNELEGFHGKNVELISSLVAEPSLCAA</sequence>
<dbReference type="EMBL" id="KY486794">
    <property type="protein sequence ID" value="AQY54415.1"/>
    <property type="molecule type" value="mRNA"/>
</dbReference>
<dbReference type="PANTHER" id="PTHR43281:SF6">
    <property type="entry name" value="HETERODIMERIC GERANYLGERANYL PYROPHOSPHATE SYNTHASE SMALL SUBUNIT, CHLOROPLASTIC-LIKE"/>
    <property type="match status" value="1"/>
</dbReference>
<dbReference type="Gene3D" id="1.10.600.10">
    <property type="entry name" value="Farnesyl Diphosphate Synthase"/>
    <property type="match status" value="1"/>
</dbReference>
<protein>
    <submittedName>
        <fullName evidence="4">Geranyl diphosphate synthase</fullName>
    </submittedName>
</protein>